<feature type="region of interest" description="Disordered" evidence="1">
    <location>
        <begin position="92"/>
        <end position="127"/>
    </location>
</feature>
<dbReference type="InterPro" id="IPR006578">
    <property type="entry name" value="MADF-dom"/>
</dbReference>
<accession>A0AAN8BM14</accession>
<feature type="region of interest" description="Disordered" evidence="1">
    <location>
        <begin position="139"/>
        <end position="174"/>
    </location>
</feature>
<dbReference type="EMBL" id="JAULUE010002059">
    <property type="protein sequence ID" value="KAK5886665.1"/>
    <property type="molecule type" value="Genomic_DNA"/>
</dbReference>
<dbReference type="PANTHER" id="PTHR12243:SF67">
    <property type="entry name" value="COREPRESSOR OF PANGOLIN, ISOFORM A-RELATED"/>
    <property type="match status" value="1"/>
</dbReference>
<proteinExistence type="predicted"/>
<feature type="compositionally biased region" description="Low complexity" evidence="1">
    <location>
        <begin position="107"/>
        <end position="121"/>
    </location>
</feature>
<dbReference type="Pfam" id="PF10545">
    <property type="entry name" value="MADF_DNA_bdg"/>
    <property type="match status" value="1"/>
</dbReference>
<dbReference type="InterPro" id="IPR039353">
    <property type="entry name" value="TF_Adf1"/>
</dbReference>
<keyword evidence="4" id="KW-1185">Reference proteome</keyword>
<comment type="caution">
    <text evidence="3">The sequence shown here is derived from an EMBL/GenBank/DDBJ whole genome shotgun (WGS) entry which is preliminary data.</text>
</comment>
<dbReference type="SMART" id="SM00595">
    <property type="entry name" value="MADF"/>
    <property type="match status" value="1"/>
</dbReference>
<protein>
    <recommendedName>
        <fullName evidence="2">MADF domain-containing protein</fullName>
    </recommendedName>
</protein>
<name>A0AAN8BM14_9TELE</name>
<feature type="domain" description="MADF" evidence="2">
    <location>
        <begin position="11"/>
        <end position="95"/>
    </location>
</feature>
<evidence type="ECO:0000259" key="2">
    <source>
        <dbReference type="PROSITE" id="PS51029"/>
    </source>
</evidence>
<feature type="compositionally biased region" description="Basic residues" evidence="1">
    <location>
        <begin position="155"/>
        <end position="164"/>
    </location>
</feature>
<dbReference type="PANTHER" id="PTHR12243">
    <property type="entry name" value="MADF DOMAIN TRANSCRIPTION FACTOR"/>
    <property type="match status" value="1"/>
</dbReference>
<sequence>MAIWNDTNEDLLIALIQERPALYDITEKRYSKRVVKTGLWREIETQLGFSEKELRKKWDSLRTQYCGASKTGRQQWVLARLQFIEPYTKRKDSTSNLTITERPVAAESLPEGTSGETSTSTTEEDSFHFDAEPCTPLAESTICTTPAPRLGQRPSTRRPPAKRRMTQDSQEESAVEASSKALLEEIKIILAQLAPVDDEIAVQAKLFEHRLRHLPPHHMQCCASY</sequence>
<dbReference type="PROSITE" id="PS51029">
    <property type="entry name" value="MADF"/>
    <property type="match status" value="1"/>
</dbReference>
<gene>
    <name evidence="3" type="ORF">CesoFtcFv8_017678</name>
</gene>
<evidence type="ECO:0000313" key="3">
    <source>
        <dbReference type="EMBL" id="KAK5886665.1"/>
    </source>
</evidence>
<reference evidence="3 4" key="1">
    <citation type="journal article" date="2023" name="Mol. Biol. Evol.">
        <title>Genomics of Secondarily Temperate Adaptation in the Only Non-Antarctic Icefish.</title>
        <authorList>
            <person name="Rivera-Colon A.G."/>
            <person name="Rayamajhi N."/>
            <person name="Minhas B.F."/>
            <person name="Madrigal G."/>
            <person name="Bilyk K.T."/>
            <person name="Yoon V."/>
            <person name="Hune M."/>
            <person name="Gregory S."/>
            <person name="Cheng C.H.C."/>
            <person name="Catchen J.M."/>
        </authorList>
    </citation>
    <scope>NUCLEOTIDE SEQUENCE [LARGE SCALE GENOMIC DNA]</scope>
    <source>
        <strain evidence="3">JC2023a</strain>
    </source>
</reference>
<dbReference type="AlphaFoldDB" id="A0AAN8BM14"/>
<organism evidence="3 4">
    <name type="scientific">Champsocephalus esox</name>
    <name type="common">pike icefish</name>
    <dbReference type="NCBI Taxonomy" id="159716"/>
    <lineage>
        <taxon>Eukaryota</taxon>
        <taxon>Metazoa</taxon>
        <taxon>Chordata</taxon>
        <taxon>Craniata</taxon>
        <taxon>Vertebrata</taxon>
        <taxon>Euteleostomi</taxon>
        <taxon>Actinopterygii</taxon>
        <taxon>Neopterygii</taxon>
        <taxon>Teleostei</taxon>
        <taxon>Neoteleostei</taxon>
        <taxon>Acanthomorphata</taxon>
        <taxon>Eupercaria</taxon>
        <taxon>Perciformes</taxon>
        <taxon>Notothenioidei</taxon>
        <taxon>Channichthyidae</taxon>
        <taxon>Champsocephalus</taxon>
    </lineage>
</organism>
<dbReference type="Proteomes" id="UP001335648">
    <property type="component" value="Unassembled WGS sequence"/>
</dbReference>
<evidence type="ECO:0000256" key="1">
    <source>
        <dbReference type="SAM" id="MobiDB-lite"/>
    </source>
</evidence>
<evidence type="ECO:0000313" key="4">
    <source>
        <dbReference type="Proteomes" id="UP001335648"/>
    </source>
</evidence>